<dbReference type="KEGG" id="thas:C6Y53_20475"/>
<dbReference type="AlphaFoldDB" id="A0A5C2H2B6"/>
<geneLocation type="plasmid" evidence="3 4">
    <name>p3</name>
</geneLocation>
<evidence type="ECO:0000313" key="3">
    <source>
        <dbReference type="EMBL" id="QEP30584.1"/>
    </source>
</evidence>
<accession>A0A5C2H2B6</accession>
<dbReference type="EMBL" id="CP043621">
    <property type="protein sequence ID" value="QEP30584.1"/>
    <property type="molecule type" value="Genomic_DNA"/>
</dbReference>
<keyword evidence="3" id="KW-0614">Plasmid</keyword>
<name>A0A5C2H2B6_9RHOB</name>
<dbReference type="Proteomes" id="UP000237655">
    <property type="component" value="Plasmid p3"/>
</dbReference>
<proteinExistence type="predicted"/>
<feature type="domain" description="N-terminal" evidence="1">
    <location>
        <begin position="10"/>
        <end position="130"/>
    </location>
</feature>
<dbReference type="GO" id="GO:0003697">
    <property type="term" value="F:single-stranded DNA binding"/>
    <property type="evidence" value="ECO:0007669"/>
    <property type="project" value="InterPro"/>
</dbReference>
<protein>
    <submittedName>
        <fullName evidence="3">DUF1738 domain-containing protein</fullName>
    </submittedName>
</protein>
<dbReference type="Pfam" id="PF18818">
    <property type="entry name" value="MPTase-PolyVal"/>
    <property type="match status" value="1"/>
</dbReference>
<dbReference type="InterPro" id="IPR013610">
    <property type="entry name" value="ArdC_N"/>
</dbReference>
<evidence type="ECO:0000259" key="1">
    <source>
        <dbReference type="Pfam" id="PF08401"/>
    </source>
</evidence>
<evidence type="ECO:0000313" key="4">
    <source>
        <dbReference type="Proteomes" id="UP000237655"/>
    </source>
</evidence>
<gene>
    <name evidence="3" type="ORF">C6Y53_20475</name>
</gene>
<keyword evidence="4" id="KW-1185">Reference proteome</keyword>
<reference evidence="3 4" key="1">
    <citation type="submission" date="2019-09" db="EMBL/GenBank/DDBJ databases">
        <title>Novel bacterium SH-1.</title>
        <authorList>
            <person name="Kim Y.-S."/>
            <person name="Kim K.-H."/>
        </authorList>
    </citation>
    <scope>NUCLEOTIDE SEQUENCE [LARGE SCALE GENOMIC DNA]</scope>
    <source>
        <strain evidence="3 4">SH-1</strain>
        <plasmid evidence="3 4">p3</plasmid>
    </source>
</reference>
<dbReference type="InterPro" id="IPR041459">
    <property type="entry name" value="MPTase-PolyVal"/>
</dbReference>
<evidence type="ECO:0000259" key="2">
    <source>
        <dbReference type="Pfam" id="PF18818"/>
    </source>
</evidence>
<organism evidence="3 4">
    <name type="scientific">Pukyongiella litopenaei</name>
    <dbReference type="NCBI Taxonomy" id="2605946"/>
    <lineage>
        <taxon>Bacteria</taxon>
        <taxon>Pseudomonadati</taxon>
        <taxon>Pseudomonadota</taxon>
        <taxon>Alphaproteobacteria</taxon>
        <taxon>Rhodobacterales</taxon>
        <taxon>Paracoccaceae</taxon>
        <taxon>Pukyongiella</taxon>
    </lineage>
</organism>
<sequence length="224" mass="25501">MAKSTKPRFDVAASITDELIGIIDRGVLPWRKPWQVGGSSVPLRQNGEPYQGINNFLLTMRTMMVGYTSPYWMTLRQANELDAKVLKGSKSSVVVYYGTAKRRCEEGVHDNDTETDDAKAIPFMKSYRVFNAGQIDGLPETFHPKPREIEVRPKSKPIPHMQAFFEAIEAEVTFTGREAYYMPAVDKIYMPELALFENPLHFYGVWAHELGHNAAVWIMPRRSS</sequence>
<feature type="domain" description="Polyvalent protein metallopeptidase" evidence="2">
    <location>
        <begin position="160"/>
        <end position="214"/>
    </location>
</feature>
<dbReference type="Pfam" id="PF08401">
    <property type="entry name" value="ArdcN"/>
    <property type="match status" value="1"/>
</dbReference>